<proteinExistence type="predicted"/>
<name>A0AAW1BV87_CROAD</name>
<dbReference type="EMBL" id="JAOTOJ010000002">
    <property type="protein sequence ID" value="KAK9405923.1"/>
    <property type="molecule type" value="Genomic_DNA"/>
</dbReference>
<organism evidence="2 3">
    <name type="scientific">Crotalus adamanteus</name>
    <name type="common">Eastern diamondback rattlesnake</name>
    <dbReference type="NCBI Taxonomy" id="8729"/>
    <lineage>
        <taxon>Eukaryota</taxon>
        <taxon>Metazoa</taxon>
        <taxon>Chordata</taxon>
        <taxon>Craniata</taxon>
        <taxon>Vertebrata</taxon>
        <taxon>Euteleostomi</taxon>
        <taxon>Lepidosauria</taxon>
        <taxon>Squamata</taxon>
        <taxon>Bifurcata</taxon>
        <taxon>Unidentata</taxon>
        <taxon>Episquamata</taxon>
        <taxon>Toxicofera</taxon>
        <taxon>Serpentes</taxon>
        <taxon>Colubroidea</taxon>
        <taxon>Viperidae</taxon>
        <taxon>Crotalinae</taxon>
        <taxon>Crotalus</taxon>
    </lineage>
</organism>
<comment type="caution">
    <text evidence="2">The sequence shown here is derived from an EMBL/GenBank/DDBJ whole genome shotgun (WGS) entry which is preliminary data.</text>
</comment>
<dbReference type="AlphaFoldDB" id="A0AAW1BV87"/>
<keyword evidence="3" id="KW-1185">Reference proteome</keyword>
<reference evidence="2 3" key="1">
    <citation type="journal article" date="2024" name="Proc. Natl. Acad. Sci. U.S.A.">
        <title>The genetic regulatory architecture and epigenomic basis for age-related changes in rattlesnake venom.</title>
        <authorList>
            <person name="Hogan M.P."/>
            <person name="Holding M.L."/>
            <person name="Nystrom G.S."/>
            <person name="Colston T.J."/>
            <person name="Bartlett D.A."/>
            <person name="Mason A.J."/>
            <person name="Ellsworth S.A."/>
            <person name="Rautsaw R.M."/>
            <person name="Lawrence K.C."/>
            <person name="Strickland J.L."/>
            <person name="He B."/>
            <person name="Fraser P."/>
            <person name="Margres M.J."/>
            <person name="Gilbert D.M."/>
            <person name="Gibbs H.L."/>
            <person name="Parkinson C.L."/>
            <person name="Rokyta D.R."/>
        </authorList>
    </citation>
    <scope>NUCLEOTIDE SEQUENCE [LARGE SCALE GENOMIC DNA]</scope>
    <source>
        <strain evidence="2">DRR0105</strain>
    </source>
</reference>
<evidence type="ECO:0000313" key="3">
    <source>
        <dbReference type="Proteomes" id="UP001474421"/>
    </source>
</evidence>
<evidence type="ECO:0000256" key="1">
    <source>
        <dbReference type="SAM" id="MobiDB-lite"/>
    </source>
</evidence>
<evidence type="ECO:0000313" key="2">
    <source>
        <dbReference type="EMBL" id="KAK9405923.1"/>
    </source>
</evidence>
<sequence>MKLLSKEDEMPVRVVCRESRVHKIDPMLPIKETAQDCKKKIAIHVKARKEKKRKTKRIQRRFEQQKPG</sequence>
<accession>A0AAW1BV87</accession>
<gene>
    <name evidence="2" type="ORF">NXF25_004697</name>
</gene>
<feature type="compositionally biased region" description="Basic residues" evidence="1">
    <location>
        <begin position="47"/>
        <end position="59"/>
    </location>
</feature>
<protein>
    <submittedName>
        <fullName evidence="2">Uncharacterized protein</fullName>
    </submittedName>
</protein>
<feature type="region of interest" description="Disordered" evidence="1">
    <location>
        <begin position="47"/>
        <end position="68"/>
    </location>
</feature>
<dbReference type="Proteomes" id="UP001474421">
    <property type="component" value="Unassembled WGS sequence"/>
</dbReference>